<protein>
    <recommendedName>
        <fullName evidence="4">KfrA N-terminal DNA-binding domain-containing protein</fullName>
    </recommendedName>
</protein>
<sequence length="98" mass="10746">MNNADYILSLCQELAAAGKAPSVALVKAKAQKPLPLADILSVLQKWKQAPAQMAAQVKPSKATEVLIPSLEQRVDKLEKQLAELTNLVKQLHQHLQNQ</sequence>
<reference evidence="2" key="1">
    <citation type="journal article" date="2014" name="Int. J. Syst. Evol. Microbiol.">
        <title>Complete genome sequence of Corynebacterium casei LMG S-19264T (=DSM 44701T), isolated from a smear-ripened cheese.</title>
        <authorList>
            <consortium name="US DOE Joint Genome Institute (JGI-PGF)"/>
            <person name="Walter F."/>
            <person name="Albersmeier A."/>
            <person name="Kalinowski J."/>
            <person name="Ruckert C."/>
        </authorList>
    </citation>
    <scope>NUCLEOTIDE SEQUENCE</scope>
    <source>
        <strain evidence="2">CGMCC 1.7086</strain>
    </source>
</reference>
<organism evidence="2 3">
    <name type="scientific">Bowmanella pacifica</name>
    <dbReference type="NCBI Taxonomy" id="502051"/>
    <lineage>
        <taxon>Bacteria</taxon>
        <taxon>Pseudomonadati</taxon>
        <taxon>Pseudomonadota</taxon>
        <taxon>Gammaproteobacteria</taxon>
        <taxon>Alteromonadales</taxon>
        <taxon>Alteromonadaceae</taxon>
        <taxon>Bowmanella</taxon>
    </lineage>
</organism>
<proteinExistence type="predicted"/>
<feature type="coiled-coil region" evidence="1">
    <location>
        <begin position="60"/>
        <end position="97"/>
    </location>
</feature>
<dbReference type="AlphaFoldDB" id="A0A918DKF1"/>
<comment type="caution">
    <text evidence="2">The sequence shown here is derived from an EMBL/GenBank/DDBJ whole genome shotgun (WGS) entry which is preliminary data.</text>
</comment>
<name>A0A918DKF1_9ALTE</name>
<evidence type="ECO:0000313" key="3">
    <source>
        <dbReference type="Proteomes" id="UP000606935"/>
    </source>
</evidence>
<reference evidence="2" key="2">
    <citation type="submission" date="2020-09" db="EMBL/GenBank/DDBJ databases">
        <authorList>
            <person name="Sun Q."/>
            <person name="Zhou Y."/>
        </authorList>
    </citation>
    <scope>NUCLEOTIDE SEQUENCE</scope>
    <source>
        <strain evidence="2">CGMCC 1.7086</strain>
    </source>
</reference>
<evidence type="ECO:0000256" key="1">
    <source>
        <dbReference type="SAM" id="Coils"/>
    </source>
</evidence>
<keyword evidence="3" id="KW-1185">Reference proteome</keyword>
<gene>
    <name evidence="2" type="ORF">GCM10010982_29240</name>
</gene>
<dbReference type="EMBL" id="BMLS01000005">
    <property type="protein sequence ID" value="GGO72045.1"/>
    <property type="molecule type" value="Genomic_DNA"/>
</dbReference>
<dbReference type="RefSeq" id="WP_188696737.1">
    <property type="nucleotide sequence ID" value="NZ_BMLS01000005.1"/>
</dbReference>
<dbReference type="Proteomes" id="UP000606935">
    <property type="component" value="Unassembled WGS sequence"/>
</dbReference>
<evidence type="ECO:0000313" key="2">
    <source>
        <dbReference type="EMBL" id="GGO72045.1"/>
    </source>
</evidence>
<accession>A0A918DKF1</accession>
<keyword evidence="1" id="KW-0175">Coiled coil</keyword>
<evidence type="ECO:0008006" key="4">
    <source>
        <dbReference type="Google" id="ProtNLM"/>
    </source>
</evidence>